<sequence>MPVPISYPGVYIEEIPSGVRTITGVATSITAFVGRAKRGPIDEAKVITSYADYERSFGGLDLNSAMSFAVRDFYRNGGALAVIVRLFNAGSGTAVATLSADNLAFAAISSGAWGNRLQVTVSHDDAATVDVAAQQGLNVADLFNLTVEDLGTGFREDFLNVSVAAGPRQLDRVLENISTLIKLPALPDPLARPAEGVYTVLEANEASNGNVLSVNDYIGPGKDTAKEGLYALEQADMFNLFCLPPDWDTVANDSYPGALLSTAASYCEDKRRAMLLVDPPSNWNTTDAAVTGISAGIGTNSKNAAIFFPRIKQTNPLRDNQLEAFVPCGTVAGIFARTDSQRGVWKAPAGMEATLRGVAELTVKLTDLENGRLNPLGVNCLRAFPIIGRTVWGSRTLKGADQLASEWKYIPVRRTALFIEESLYRGTQWVVFEPNDEPLWSQIRLNVGAFMHNLFRQGAFQGTTPKDAYFVKCDKETTTQNDIDRGIVNIVVGFAPLKPAEFVIVKLQQIAGELEV</sequence>
<accession>A0A3B0ZU17</accession>
<feature type="domain" description="Tail sheath protein subtilisin-like" evidence="2">
    <location>
        <begin position="224"/>
        <end position="397"/>
    </location>
</feature>
<protein>
    <submittedName>
        <fullName evidence="4">Phage tail sheath protein FI</fullName>
    </submittedName>
</protein>
<name>A0A3B0ZU17_9ZZZZ</name>
<dbReference type="Pfam" id="PF17482">
    <property type="entry name" value="Phage_sheath_1C"/>
    <property type="match status" value="1"/>
</dbReference>
<reference evidence="4" key="1">
    <citation type="submission" date="2018-06" db="EMBL/GenBank/DDBJ databases">
        <authorList>
            <person name="Zhirakovskaya E."/>
        </authorList>
    </citation>
    <scope>NUCLEOTIDE SEQUENCE</scope>
</reference>
<dbReference type="InterPro" id="IPR020287">
    <property type="entry name" value="Tail_sheath_C"/>
</dbReference>
<dbReference type="Gene3D" id="3.40.50.11780">
    <property type="match status" value="2"/>
</dbReference>
<evidence type="ECO:0000256" key="1">
    <source>
        <dbReference type="ARBA" id="ARBA00008005"/>
    </source>
</evidence>
<feature type="domain" description="Tail sheath protein C-terminal" evidence="3">
    <location>
        <begin position="405"/>
        <end position="508"/>
    </location>
</feature>
<dbReference type="PANTHER" id="PTHR35861:SF1">
    <property type="entry name" value="PHAGE TAIL SHEATH PROTEIN"/>
    <property type="match status" value="1"/>
</dbReference>
<evidence type="ECO:0000259" key="3">
    <source>
        <dbReference type="Pfam" id="PF17482"/>
    </source>
</evidence>
<comment type="similarity">
    <text evidence="1">Belongs to the myoviridae tail sheath protein family.</text>
</comment>
<evidence type="ECO:0000259" key="2">
    <source>
        <dbReference type="Pfam" id="PF04984"/>
    </source>
</evidence>
<dbReference type="Pfam" id="PF04984">
    <property type="entry name" value="Phage_sheath_1"/>
    <property type="match status" value="1"/>
</dbReference>
<evidence type="ECO:0000313" key="4">
    <source>
        <dbReference type="EMBL" id="VAW89519.1"/>
    </source>
</evidence>
<proteinExistence type="inferred from homology"/>
<dbReference type="InterPro" id="IPR035089">
    <property type="entry name" value="Phage_sheath_subtilisin"/>
</dbReference>
<dbReference type="EMBL" id="UOFP01000277">
    <property type="protein sequence ID" value="VAW89519.1"/>
    <property type="molecule type" value="Genomic_DNA"/>
</dbReference>
<organism evidence="4">
    <name type="scientific">hydrothermal vent metagenome</name>
    <dbReference type="NCBI Taxonomy" id="652676"/>
    <lineage>
        <taxon>unclassified sequences</taxon>
        <taxon>metagenomes</taxon>
        <taxon>ecological metagenomes</taxon>
    </lineage>
</organism>
<dbReference type="AlphaFoldDB" id="A0A3B0ZU17"/>
<dbReference type="InterPro" id="IPR052042">
    <property type="entry name" value="Tail_sheath_structural"/>
</dbReference>
<gene>
    <name evidence="4" type="ORF">MNBD_GAMMA18-1275</name>
</gene>
<dbReference type="PANTHER" id="PTHR35861">
    <property type="match status" value="1"/>
</dbReference>